<evidence type="ECO:0000313" key="5">
    <source>
        <dbReference type="Proteomes" id="UP000698242"/>
    </source>
</evidence>
<dbReference type="Gene3D" id="3.30.830.10">
    <property type="entry name" value="Metalloenzyme, LuxS/M16 peptidase-like"/>
    <property type="match status" value="2"/>
</dbReference>
<dbReference type="Pfam" id="PF05193">
    <property type="entry name" value="Peptidase_M16_C"/>
    <property type="match status" value="1"/>
</dbReference>
<dbReference type="PANTHER" id="PTHR11851:SF224">
    <property type="entry name" value="PROCESSING PROTEASE"/>
    <property type="match status" value="1"/>
</dbReference>
<dbReference type="InterPro" id="IPR050361">
    <property type="entry name" value="MPP/UQCRC_Complex"/>
</dbReference>
<feature type="domain" description="Peptidase M16 N-terminal" evidence="2">
    <location>
        <begin position="42"/>
        <end position="179"/>
    </location>
</feature>
<dbReference type="GO" id="GO:0008233">
    <property type="term" value="F:peptidase activity"/>
    <property type="evidence" value="ECO:0007669"/>
    <property type="project" value="UniProtKB-KW"/>
</dbReference>
<evidence type="ECO:0000313" key="4">
    <source>
        <dbReference type="EMBL" id="KAF0676579.1"/>
    </source>
</evidence>
<name>A0A921NTY3_9RHOB</name>
<keyword evidence="5" id="KW-1185">Reference proteome</keyword>
<organism evidence="4 5">
    <name type="scientific">Profundibacterium mesophilum KAUST100406-0324</name>
    <dbReference type="NCBI Taxonomy" id="1037889"/>
    <lineage>
        <taxon>Bacteria</taxon>
        <taxon>Pseudomonadati</taxon>
        <taxon>Pseudomonadota</taxon>
        <taxon>Alphaproteobacteria</taxon>
        <taxon>Rhodobacterales</taxon>
        <taxon>Roseobacteraceae</taxon>
        <taxon>Profundibacterium</taxon>
    </lineage>
</organism>
<evidence type="ECO:0000259" key="2">
    <source>
        <dbReference type="Pfam" id="PF00675"/>
    </source>
</evidence>
<gene>
    <name evidence="4" type="ORF">PMES_01311</name>
</gene>
<dbReference type="OrthoDB" id="9811314at2"/>
<evidence type="ECO:0000259" key="3">
    <source>
        <dbReference type="Pfam" id="PF05193"/>
    </source>
</evidence>
<reference evidence="4" key="1">
    <citation type="submission" date="2013-03" db="EMBL/GenBank/DDBJ databases">
        <title>Genome Sequence of the Profundibacterium mesophilum strain KAUST100406-0324T from Red Sea, a novel genus in the family Rhodobacteraceae.</title>
        <authorList>
            <person name="Essack M."/>
            <person name="Alam I."/>
            <person name="Lafi F."/>
            <person name="Alawi W."/>
            <person name="Kamanu F."/>
            <person name="Al-Suwailem A."/>
            <person name="Lee O.O."/>
            <person name="Xu Y."/>
            <person name="Bajic V."/>
            <person name="Qian P.-Y."/>
            <person name="Archer J."/>
        </authorList>
    </citation>
    <scope>NUCLEOTIDE SEQUENCE</scope>
    <source>
        <strain evidence="4">KAUST100406-0324</strain>
    </source>
</reference>
<dbReference type="GO" id="GO:0006508">
    <property type="term" value="P:proteolysis"/>
    <property type="evidence" value="ECO:0007669"/>
    <property type="project" value="UniProtKB-KW"/>
</dbReference>
<dbReference type="SUPFAM" id="SSF63411">
    <property type="entry name" value="LuxS/MPP-like metallohydrolase"/>
    <property type="match status" value="2"/>
</dbReference>
<dbReference type="EMBL" id="APKE01000014">
    <property type="protein sequence ID" value="KAF0676579.1"/>
    <property type="molecule type" value="Genomic_DNA"/>
</dbReference>
<dbReference type="InterPro" id="IPR011249">
    <property type="entry name" value="Metalloenz_LuxS/M16"/>
</dbReference>
<keyword evidence="1" id="KW-0732">Signal</keyword>
<keyword evidence="4" id="KW-0645">Protease</keyword>
<dbReference type="PANTHER" id="PTHR11851">
    <property type="entry name" value="METALLOPROTEASE"/>
    <property type="match status" value="1"/>
</dbReference>
<dbReference type="RefSeq" id="WP_159964702.1">
    <property type="nucleotide sequence ID" value="NZ_APKE01000014.1"/>
</dbReference>
<keyword evidence="4" id="KW-0378">Hydrolase</keyword>
<feature type="signal peptide" evidence="1">
    <location>
        <begin position="1"/>
        <end position="24"/>
    </location>
</feature>
<dbReference type="Proteomes" id="UP000698242">
    <property type="component" value="Unassembled WGS sequence"/>
</dbReference>
<sequence length="439" mass="46854">MIRFALSAAAAAVLGLLSTAPVHAIEIEQVKSPGGIEAWLVEEPSIPFTALEIRFRGGTVLDRPGKRGAVNLMTGLLEEGAGDRDAQAFALARESLAASFAFDAYDDAVSISARFLTENRDRAVALLRDALVAPRFEQDAIDRVRDQVLSIIATDSTDPGAIARRSFDAAAFAGHPYATPKDGTAETVGALTREDIVQAHADTLVRDRVFVGAVGDITPDELGLLLDNLLGDLPQSGAPLPGDAGYALEGGVNVVPLDTPQSTILFGHEGIERDDPDFFAAYVVNQIFGGSGFESRLMQEVREKRGLTYGIGTYLAPMLNGELLMGSAATANARVGETIEVIRDEWAAIAQGVTQEELDAAKTFLTGAYPLRFDGNATIAGIMVGMQMEGLPPEYITSRNEMVEAVTLDDARRVAERIFHPEDLHFTVVGQSEGLPGQE</sequence>
<accession>A0A921NTY3</accession>
<feature type="chain" id="PRO_5037203470" evidence="1">
    <location>
        <begin position="25"/>
        <end position="439"/>
    </location>
</feature>
<dbReference type="GO" id="GO:0046872">
    <property type="term" value="F:metal ion binding"/>
    <property type="evidence" value="ECO:0007669"/>
    <property type="project" value="InterPro"/>
</dbReference>
<dbReference type="InterPro" id="IPR011765">
    <property type="entry name" value="Pept_M16_N"/>
</dbReference>
<feature type="domain" description="Peptidase M16 C-terminal" evidence="3">
    <location>
        <begin position="191"/>
        <end position="363"/>
    </location>
</feature>
<comment type="caution">
    <text evidence="4">The sequence shown here is derived from an EMBL/GenBank/DDBJ whole genome shotgun (WGS) entry which is preliminary data.</text>
</comment>
<dbReference type="Pfam" id="PF00675">
    <property type="entry name" value="Peptidase_M16"/>
    <property type="match status" value="1"/>
</dbReference>
<protein>
    <submittedName>
        <fullName evidence="4">Zinc protease</fullName>
    </submittedName>
</protein>
<evidence type="ECO:0000256" key="1">
    <source>
        <dbReference type="SAM" id="SignalP"/>
    </source>
</evidence>
<dbReference type="AlphaFoldDB" id="A0A921NTY3"/>
<proteinExistence type="predicted"/>
<dbReference type="InterPro" id="IPR007863">
    <property type="entry name" value="Peptidase_M16_C"/>
</dbReference>